<comment type="caution">
    <text evidence="1">The sequence shown here is derived from an EMBL/GenBank/DDBJ whole genome shotgun (WGS) entry which is preliminary data.</text>
</comment>
<name>A0A5A7UZW1_CUCMM</name>
<organism evidence="1 2">
    <name type="scientific">Cucumis melo var. makuwa</name>
    <name type="common">Oriental melon</name>
    <dbReference type="NCBI Taxonomy" id="1194695"/>
    <lineage>
        <taxon>Eukaryota</taxon>
        <taxon>Viridiplantae</taxon>
        <taxon>Streptophyta</taxon>
        <taxon>Embryophyta</taxon>
        <taxon>Tracheophyta</taxon>
        <taxon>Spermatophyta</taxon>
        <taxon>Magnoliopsida</taxon>
        <taxon>eudicotyledons</taxon>
        <taxon>Gunneridae</taxon>
        <taxon>Pentapetalae</taxon>
        <taxon>rosids</taxon>
        <taxon>fabids</taxon>
        <taxon>Cucurbitales</taxon>
        <taxon>Cucurbitaceae</taxon>
        <taxon>Benincaseae</taxon>
        <taxon>Cucumis</taxon>
    </lineage>
</organism>
<dbReference type="GO" id="GO:0006950">
    <property type="term" value="P:response to stress"/>
    <property type="evidence" value="ECO:0007669"/>
    <property type="project" value="TreeGrafter"/>
</dbReference>
<protein>
    <submittedName>
        <fullName evidence="1">Uncharacterized protein</fullName>
    </submittedName>
</protein>
<gene>
    <name evidence="1" type="ORF">E6C27_scaffold233G00420</name>
</gene>
<reference evidence="1 2" key="1">
    <citation type="submission" date="2019-08" db="EMBL/GenBank/DDBJ databases">
        <title>Draft genome sequences of two oriental melons (Cucumis melo L. var makuwa).</title>
        <authorList>
            <person name="Kwon S.-Y."/>
        </authorList>
    </citation>
    <scope>NUCLEOTIDE SEQUENCE [LARGE SCALE GENOMIC DNA]</scope>
    <source>
        <strain evidence="2">cv. SW 3</strain>
        <tissue evidence="1">Leaf</tissue>
    </source>
</reference>
<proteinExistence type="predicted"/>
<dbReference type="PANTHER" id="PTHR34659">
    <property type="entry name" value="BNAA05G11610D PROTEIN"/>
    <property type="match status" value="1"/>
</dbReference>
<sequence>MSMPTDIEYDAFEQNQSESGFGDSATEVFSTTSYMEDPIHVASSSEISCNEIGSNMLPNKAFAVYYAALHNDENEIIKGNYDRITSHIDSGSLEDYESADFNKEANDLSHQVVLEDNCVIVDYSTIPHDDVSTEPPNQPSFKRTILNALFPKKRLAMEYKKLVILEGHNATKCCQGASLAAPRTMLLKDSDQTIQSSDSEWELL</sequence>
<accession>A0A5A7UZW1</accession>
<dbReference type="GO" id="GO:0061908">
    <property type="term" value="C:phagophore"/>
    <property type="evidence" value="ECO:0007669"/>
    <property type="project" value="TreeGrafter"/>
</dbReference>
<dbReference type="InterPro" id="IPR053273">
    <property type="entry name" value="CST_Regulator"/>
</dbReference>
<dbReference type="OrthoDB" id="10329292at2759"/>
<dbReference type="PANTHER" id="PTHR34659:SF1">
    <property type="entry name" value="PROTEIN EGT2"/>
    <property type="match status" value="1"/>
</dbReference>
<dbReference type="Proteomes" id="UP000321393">
    <property type="component" value="Unassembled WGS sequence"/>
</dbReference>
<evidence type="ECO:0000313" key="2">
    <source>
        <dbReference type="Proteomes" id="UP000321393"/>
    </source>
</evidence>
<evidence type="ECO:0000313" key="1">
    <source>
        <dbReference type="EMBL" id="KAA0059021.1"/>
    </source>
</evidence>
<dbReference type="AlphaFoldDB" id="A0A5A7UZW1"/>
<dbReference type="EMBL" id="SSTE01006607">
    <property type="protein sequence ID" value="KAA0059021.1"/>
    <property type="molecule type" value="Genomic_DNA"/>
</dbReference>
<dbReference type="GO" id="GO:0005776">
    <property type="term" value="C:autophagosome"/>
    <property type="evidence" value="ECO:0007669"/>
    <property type="project" value="TreeGrafter"/>
</dbReference>